<evidence type="ECO:0000259" key="3">
    <source>
        <dbReference type="PROSITE" id="PS50113"/>
    </source>
</evidence>
<comment type="catalytic activity">
    <reaction evidence="1">
        <text>3',3'-c-di-GMP + H2O = 5'-phosphoguanylyl(3'-&gt;5')guanosine + H(+)</text>
        <dbReference type="Rhea" id="RHEA:24902"/>
        <dbReference type="ChEBI" id="CHEBI:15377"/>
        <dbReference type="ChEBI" id="CHEBI:15378"/>
        <dbReference type="ChEBI" id="CHEBI:58754"/>
        <dbReference type="ChEBI" id="CHEBI:58805"/>
        <dbReference type="EC" id="3.1.4.52"/>
    </reaction>
    <physiologicalReaction direction="left-to-right" evidence="1">
        <dbReference type="Rhea" id="RHEA:24903"/>
    </physiologicalReaction>
</comment>
<sequence length="814" mass="89447">MPLALTAADRTAYRVERVTGVADALARLNQDGFDVIVLDSALPDRHQSVAALRQATPHALIVRFSAEHEGGIEWRVVGDGTQGRITHDDADADRFLPALATLVAHRASQEALHLSEARFRSISEASPLGIFVSDDQGACIYTNPAYHKISGLNFGETHGTDWSMAIHPDDRPGVLAQWHDALRNQTPFQAEARFVRGDGSVVWTRLNRAVTQDGAMCLGHVETVEDISQRKATEAVLRAAEDDLFTERERAQVTLNSIGDAVLSTNMLGNVTYLNSAAETMTGWPLADALGRPLAEVFRIVDGTTRQIAPNPAQRAISEDRTVGLAANCLLIRRDGTESAIEDSAAPIHNRDGQVAGAVIVFHDVSKSQAATIKLAHLAQHDFLTGLPNRVLLTERISQAIGLAHRHHAQAALLFIDLDHFKNINDSLGHGVGDQLLKAVAERLSRCVRATDTVGRLGGDEFLILLPEIDQPEDTVWVAEKILTSLAAPFLVGEHELHVTPSIGIGIYPVDGIDVDTMMQSADTAMYHAKSKGRNNHQFFTAEMNARVVRRLAVESRLHRALKHDEFELYYQPKMDLVSGKMTGAEALIRWRDPELGLVFPDQFVAIAEECGLIVPIGRWVLREACQQIQTWLANGWHAVPVAVNISAVEFRHKDFLTSFARTLKETGVPPRFVQVELTESLLMHNAESSMAVLRALKRMGIALVIDDFGTGYSSLSYLKQFPIDTLKIDQSFVRDIVSDGDDASIVSAVIGMGIKLKRRVIAEGVETQEQLAFLLAQHCDEAQGYLFGYPVPAKEFALSLDQQVHGLQDCERE</sequence>
<dbReference type="Pfam" id="PF00563">
    <property type="entry name" value="EAL"/>
    <property type="match status" value="1"/>
</dbReference>
<evidence type="ECO:0000259" key="4">
    <source>
        <dbReference type="PROSITE" id="PS50883"/>
    </source>
</evidence>
<protein>
    <submittedName>
        <fullName evidence="6">EAL domain-containing protein</fullName>
    </submittedName>
</protein>
<dbReference type="GO" id="GO:0006355">
    <property type="term" value="P:regulation of DNA-templated transcription"/>
    <property type="evidence" value="ECO:0007669"/>
    <property type="project" value="InterPro"/>
</dbReference>
<dbReference type="SMART" id="SM00052">
    <property type="entry name" value="EAL"/>
    <property type="match status" value="1"/>
</dbReference>
<dbReference type="SMART" id="SM00086">
    <property type="entry name" value="PAC"/>
    <property type="match status" value="2"/>
</dbReference>
<keyword evidence="7" id="KW-1185">Reference proteome</keyword>
<dbReference type="Pfam" id="PF00989">
    <property type="entry name" value="PAS"/>
    <property type="match status" value="1"/>
</dbReference>
<dbReference type="Proteomes" id="UP000319502">
    <property type="component" value="Unassembled WGS sequence"/>
</dbReference>
<dbReference type="CDD" id="cd01948">
    <property type="entry name" value="EAL"/>
    <property type="match status" value="1"/>
</dbReference>
<dbReference type="PROSITE" id="PS50113">
    <property type="entry name" value="PAC"/>
    <property type="match status" value="2"/>
</dbReference>
<proteinExistence type="predicted"/>
<dbReference type="EMBL" id="VMNK01000015">
    <property type="protein sequence ID" value="TVO53490.1"/>
    <property type="molecule type" value="Genomic_DNA"/>
</dbReference>
<dbReference type="NCBIfam" id="TIGR00254">
    <property type="entry name" value="GGDEF"/>
    <property type="match status" value="1"/>
</dbReference>
<dbReference type="InterPro" id="IPR052155">
    <property type="entry name" value="Biofilm_reg_signaling"/>
</dbReference>
<dbReference type="FunFam" id="3.30.70.270:FF:000001">
    <property type="entry name" value="Diguanylate cyclase domain protein"/>
    <property type="match status" value="1"/>
</dbReference>
<dbReference type="InterPro" id="IPR013655">
    <property type="entry name" value="PAS_fold_3"/>
</dbReference>
<evidence type="ECO:0000259" key="2">
    <source>
        <dbReference type="PROSITE" id="PS50112"/>
    </source>
</evidence>
<comment type="caution">
    <text evidence="6">The sequence shown here is derived from an EMBL/GenBank/DDBJ whole genome shotgun (WGS) entry which is preliminary data.</text>
</comment>
<feature type="domain" description="GGDEF" evidence="5">
    <location>
        <begin position="409"/>
        <end position="542"/>
    </location>
</feature>
<dbReference type="SUPFAM" id="SSF55785">
    <property type="entry name" value="PYP-like sensor domain (PAS domain)"/>
    <property type="match status" value="2"/>
</dbReference>
<dbReference type="InterPro" id="IPR035965">
    <property type="entry name" value="PAS-like_dom_sf"/>
</dbReference>
<dbReference type="InterPro" id="IPR000014">
    <property type="entry name" value="PAS"/>
</dbReference>
<dbReference type="Pfam" id="PF00990">
    <property type="entry name" value="GGDEF"/>
    <property type="match status" value="1"/>
</dbReference>
<dbReference type="InterPro" id="IPR001633">
    <property type="entry name" value="EAL_dom"/>
</dbReference>
<dbReference type="SUPFAM" id="SSF52172">
    <property type="entry name" value="CheY-like"/>
    <property type="match status" value="1"/>
</dbReference>
<dbReference type="Gene3D" id="3.30.70.270">
    <property type="match status" value="1"/>
</dbReference>
<dbReference type="Gene3D" id="3.20.20.450">
    <property type="entry name" value="EAL domain"/>
    <property type="match status" value="1"/>
</dbReference>
<name>A0A557QKQ9_9RHOO</name>
<dbReference type="SMART" id="SM00267">
    <property type="entry name" value="GGDEF"/>
    <property type="match status" value="1"/>
</dbReference>
<dbReference type="InterPro" id="IPR000700">
    <property type="entry name" value="PAS-assoc_C"/>
</dbReference>
<evidence type="ECO:0000313" key="6">
    <source>
        <dbReference type="EMBL" id="TVO53490.1"/>
    </source>
</evidence>
<dbReference type="InterPro" id="IPR035919">
    <property type="entry name" value="EAL_sf"/>
</dbReference>
<dbReference type="InterPro" id="IPR011006">
    <property type="entry name" value="CheY-like_superfamily"/>
</dbReference>
<dbReference type="InterPro" id="IPR043128">
    <property type="entry name" value="Rev_trsase/Diguanyl_cyclase"/>
</dbReference>
<dbReference type="InterPro" id="IPR001610">
    <property type="entry name" value="PAC"/>
</dbReference>
<dbReference type="AlphaFoldDB" id="A0A557QKQ9"/>
<evidence type="ECO:0000256" key="1">
    <source>
        <dbReference type="ARBA" id="ARBA00051114"/>
    </source>
</evidence>
<dbReference type="InterPro" id="IPR013767">
    <property type="entry name" value="PAS_fold"/>
</dbReference>
<dbReference type="PIRSF" id="PIRSF005925">
    <property type="entry name" value="Dos"/>
    <property type="match status" value="1"/>
</dbReference>
<feature type="domain" description="PAS" evidence="2">
    <location>
        <begin position="115"/>
        <end position="185"/>
    </location>
</feature>
<dbReference type="PROSITE" id="PS50112">
    <property type="entry name" value="PAS"/>
    <property type="match status" value="2"/>
</dbReference>
<dbReference type="NCBIfam" id="TIGR00229">
    <property type="entry name" value="sensory_box"/>
    <property type="match status" value="2"/>
</dbReference>
<evidence type="ECO:0000313" key="7">
    <source>
        <dbReference type="Proteomes" id="UP000319502"/>
    </source>
</evidence>
<dbReference type="SUPFAM" id="SSF55073">
    <property type="entry name" value="Nucleotide cyclase"/>
    <property type="match status" value="1"/>
</dbReference>
<dbReference type="OrthoDB" id="9813903at2"/>
<gene>
    <name evidence="6" type="ORF">FHP91_16695</name>
</gene>
<organism evidence="6 7">
    <name type="scientific">Denitromonas halophila</name>
    <dbReference type="NCBI Taxonomy" id="1629404"/>
    <lineage>
        <taxon>Bacteria</taxon>
        <taxon>Pseudomonadati</taxon>
        <taxon>Pseudomonadota</taxon>
        <taxon>Betaproteobacteria</taxon>
        <taxon>Rhodocyclales</taxon>
        <taxon>Zoogloeaceae</taxon>
        <taxon>Denitromonas</taxon>
    </lineage>
</organism>
<dbReference type="FunFam" id="3.20.20.450:FF:000001">
    <property type="entry name" value="Cyclic di-GMP phosphodiesterase yahA"/>
    <property type="match status" value="1"/>
</dbReference>
<feature type="domain" description="EAL" evidence="4">
    <location>
        <begin position="551"/>
        <end position="805"/>
    </location>
</feature>
<dbReference type="InterPro" id="IPR012226">
    <property type="entry name" value="Diguanyl_cyclase/Pdiesterase"/>
</dbReference>
<dbReference type="Gene3D" id="3.30.450.20">
    <property type="entry name" value="PAS domain"/>
    <property type="match status" value="2"/>
</dbReference>
<dbReference type="SMART" id="SM00091">
    <property type="entry name" value="PAS"/>
    <property type="match status" value="2"/>
</dbReference>
<feature type="domain" description="PAS" evidence="2">
    <location>
        <begin position="247"/>
        <end position="320"/>
    </location>
</feature>
<dbReference type="SUPFAM" id="SSF141868">
    <property type="entry name" value="EAL domain-like"/>
    <property type="match status" value="1"/>
</dbReference>
<dbReference type="PANTHER" id="PTHR44757">
    <property type="entry name" value="DIGUANYLATE CYCLASE DGCP"/>
    <property type="match status" value="1"/>
</dbReference>
<dbReference type="GO" id="GO:0071732">
    <property type="term" value="P:cellular response to nitric oxide"/>
    <property type="evidence" value="ECO:0007669"/>
    <property type="project" value="UniProtKB-ARBA"/>
</dbReference>
<feature type="domain" description="PAC" evidence="3">
    <location>
        <begin position="325"/>
        <end position="377"/>
    </location>
</feature>
<dbReference type="PANTHER" id="PTHR44757:SF4">
    <property type="entry name" value="DIGUANYLATE CYCLASE DGCE-RELATED"/>
    <property type="match status" value="1"/>
</dbReference>
<dbReference type="PROSITE" id="PS50883">
    <property type="entry name" value="EAL"/>
    <property type="match status" value="1"/>
</dbReference>
<dbReference type="InterPro" id="IPR029787">
    <property type="entry name" value="Nucleotide_cyclase"/>
</dbReference>
<dbReference type="InterPro" id="IPR000160">
    <property type="entry name" value="GGDEF_dom"/>
</dbReference>
<reference evidence="6 7" key="1">
    <citation type="submission" date="2019-07" db="EMBL/GenBank/DDBJ databases">
        <title>The pathways for chlorine oxyanion respiration interact through the shared metabolite chlorate.</title>
        <authorList>
            <person name="Barnum T.P."/>
            <person name="Cheng Y."/>
            <person name="Hill K.A."/>
            <person name="Lucas L.N."/>
            <person name="Carlson H.K."/>
            <person name="Coates J.D."/>
        </authorList>
    </citation>
    <scope>NUCLEOTIDE SEQUENCE [LARGE SCALE GENOMIC DNA]</scope>
    <source>
        <strain evidence="6 7">SFB-3</strain>
    </source>
</reference>
<evidence type="ECO:0000259" key="5">
    <source>
        <dbReference type="PROSITE" id="PS50887"/>
    </source>
</evidence>
<dbReference type="Pfam" id="PF08447">
    <property type="entry name" value="PAS_3"/>
    <property type="match status" value="1"/>
</dbReference>
<accession>A0A557QKQ9</accession>
<dbReference type="PROSITE" id="PS50887">
    <property type="entry name" value="GGDEF"/>
    <property type="match status" value="1"/>
</dbReference>
<dbReference type="CDD" id="cd01949">
    <property type="entry name" value="GGDEF"/>
    <property type="match status" value="1"/>
</dbReference>
<dbReference type="GO" id="GO:0071111">
    <property type="term" value="F:cyclic-guanylate-specific phosphodiesterase activity"/>
    <property type="evidence" value="ECO:0007669"/>
    <property type="project" value="UniProtKB-EC"/>
</dbReference>
<feature type="domain" description="PAC" evidence="3">
    <location>
        <begin position="188"/>
        <end position="239"/>
    </location>
</feature>
<dbReference type="CDD" id="cd00130">
    <property type="entry name" value="PAS"/>
    <property type="match status" value="2"/>
</dbReference>